<evidence type="ECO:0000256" key="4">
    <source>
        <dbReference type="SAM" id="MobiDB-lite"/>
    </source>
</evidence>
<keyword evidence="3" id="KW-0560">Oxidoreductase</keyword>
<feature type="compositionally biased region" description="Low complexity" evidence="4">
    <location>
        <begin position="1329"/>
        <end position="1340"/>
    </location>
</feature>
<dbReference type="PANTHER" id="PTHR19353">
    <property type="entry name" value="FATTY ACID DESATURASE 2"/>
    <property type="match status" value="1"/>
</dbReference>
<feature type="region of interest" description="Disordered" evidence="4">
    <location>
        <begin position="1069"/>
        <end position="1173"/>
    </location>
</feature>
<dbReference type="Pfam" id="PF00487">
    <property type="entry name" value="FA_desaturase"/>
    <property type="match status" value="1"/>
</dbReference>
<feature type="compositionally biased region" description="Low complexity" evidence="4">
    <location>
        <begin position="1106"/>
        <end position="1126"/>
    </location>
</feature>
<dbReference type="Proteomes" id="UP001172457">
    <property type="component" value="Chromosome 8"/>
</dbReference>
<evidence type="ECO:0000259" key="6">
    <source>
        <dbReference type="PROSITE" id="PS50255"/>
    </source>
</evidence>
<organism evidence="7 8">
    <name type="scientific">Centaurea solstitialis</name>
    <name type="common">yellow star-thistle</name>
    <dbReference type="NCBI Taxonomy" id="347529"/>
    <lineage>
        <taxon>Eukaryota</taxon>
        <taxon>Viridiplantae</taxon>
        <taxon>Streptophyta</taxon>
        <taxon>Embryophyta</taxon>
        <taxon>Tracheophyta</taxon>
        <taxon>Spermatophyta</taxon>
        <taxon>Magnoliopsida</taxon>
        <taxon>eudicotyledons</taxon>
        <taxon>Gunneridae</taxon>
        <taxon>Pentapetalae</taxon>
        <taxon>asterids</taxon>
        <taxon>campanulids</taxon>
        <taxon>Asterales</taxon>
        <taxon>Asteraceae</taxon>
        <taxon>Carduoideae</taxon>
        <taxon>Cardueae</taxon>
        <taxon>Centaureinae</taxon>
        <taxon>Centaurea</taxon>
    </lineage>
</organism>
<dbReference type="CDD" id="cd03506">
    <property type="entry name" value="Delta6-FADS-like"/>
    <property type="match status" value="1"/>
</dbReference>
<keyword evidence="8" id="KW-1185">Reference proteome</keyword>
<keyword evidence="5" id="KW-1133">Transmembrane helix</keyword>
<feature type="transmembrane region" description="Helical" evidence="5">
    <location>
        <begin position="508"/>
        <end position="531"/>
    </location>
</feature>
<evidence type="ECO:0000256" key="1">
    <source>
        <dbReference type="ARBA" id="ARBA00004370"/>
    </source>
</evidence>
<keyword evidence="5" id="KW-0812">Transmembrane</keyword>
<dbReference type="Pfam" id="PF03732">
    <property type="entry name" value="Retrotrans_gag"/>
    <property type="match status" value="1"/>
</dbReference>
<dbReference type="InterPro" id="IPR005804">
    <property type="entry name" value="FA_desaturase_dom"/>
</dbReference>
<dbReference type="PANTHER" id="PTHR19353:SF28">
    <property type="entry name" value="DELTA(8)-FATTY-ACID DESATURASE 2"/>
    <property type="match status" value="1"/>
</dbReference>
<dbReference type="GO" id="GO:0016717">
    <property type="term" value="F:oxidoreductase activity, acting on paired donors, with oxidation of a pair of donors resulting in the reduction of molecular oxygen to two molecules of water"/>
    <property type="evidence" value="ECO:0007669"/>
    <property type="project" value="TreeGrafter"/>
</dbReference>
<reference evidence="7" key="1">
    <citation type="submission" date="2023-03" db="EMBL/GenBank/DDBJ databases">
        <title>Chromosome-scale reference genome and RAD-based genetic map of yellow starthistle (Centaurea solstitialis) reveal putative structural variation and QTLs associated with invader traits.</title>
        <authorList>
            <person name="Reatini B."/>
            <person name="Cang F.A."/>
            <person name="Jiang Q."/>
            <person name="Mckibben M.T.W."/>
            <person name="Barker M.S."/>
            <person name="Rieseberg L.H."/>
            <person name="Dlugosch K.M."/>
        </authorList>
    </citation>
    <scope>NUCLEOTIDE SEQUENCE</scope>
    <source>
        <strain evidence="7">CAN-66</strain>
        <tissue evidence="7">Leaf</tissue>
    </source>
</reference>
<comment type="similarity">
    <text evidence="2">Belongs to the fatty acid desaturase type 1 family.</text>
</comment>
<evidence type="ECO:0000256" key="2">
    <source>
        <dbReference type="ARBA" id="ARBA00009295"/>
    </source>
</evidence>
<comment type="caution">
    <text evidence="7">The sequence shown here is derived from an EMBL/GenBank/DDBJ whole genome shotgun (WGS) entry which is preliminary data.</text>
</comment>
<keyword evidence="5" id="KW-0472">Membrane</keyword>
<proteinExistence type="inferred from homology"/>
<evidence type="ECO:0000256" key="5">
    <source>
        <dbReference type="SAM" id="Phobius"/>
    </source>
</evidence>
<feature type="transmembrane region" description="Helical" evidence="5">
    <location>
        <begin position="172"/>
        <end position="193"/>
    </location>
</feature>
<feature type="region of interest" description="Disordered" evidence="4">
    <location>
        <begin position="682"/>
        <end position="715"/>
    </location>
</feature>
<evidence type="ECO:0000256" key="3">
    <source>
        <dbReference type="ARBA" id="ARBA00023002"/>
    </source>
</evidence>
<name>A0AA38SU12_9ASTR</name>
<comment type="subcellular location">
    <subcellularLocation>
        <location evidence="1">Membrane</location>
    </subcellularLocation>
</comment>
<feature type="compositionally biased region" description="Pro residues" evidence="4">
    <location>
        <begin position="699"/>
        <end position="708"/>
    </location>
</feature>
<dbReference type="Gene3D" id="3.10.120.10">
    <property type="entry name" value="Cytochrome b5-like heme/steroid binding domain"/>
    <property type="match status" value="1"/>
</dbReference>
<dbReference type="GO" id="GO:0016020">
    <property type="term" value="C:membrane"/>
    <property type="evidence" value="ECO:0007669"/>
    <property type="project" value="UniProtKB-SubCell"/>
</dbReference>
<dbReference type="InterPro" id="IPR036400">
    <property type="entry name" value="Cyt_B5-like_heme/steroid_sf"/>
</dbReference>
<feature type="transmembrane region" description="Helical" evidence="5">
    <location>
        <begin position="146"/>
        <end position="166"/>
    </location>
</feature>
<dbReference type="EMBL" id="JARYMX010000008">
    <property type="protein sequence ID" value="KAJ9539202.1"/>
    <property type="molecule type" value="Genomic_DNA"/>
</dbReference>
<gene>
    <name evidence="7" type="ORF">OSB04_031935</name>
</gene>
<feature type="transmembrane region" description="Helical" evidence="5">
    <location>
        <begin position="344"/>
        <end position="363"/>
    </location>
</feature>
<dbReference type="InterPro" id="IPR021109">
    <property type="entry name" value="Peptidase_aspartic_dom_sf"/>
</dbReference>
<feature type="compositionally biased region" description="Polar residues" evidence="4">
    <location>
        <begin position="1069"/>
        <end position="1081"/>
    </location>
</feature>
<evidence type="ECO:0000313" key="7">
    <source>
        <dbReference type="EMBL" id="KAJ9539202.1"/>
    </source>
</evidence>
<dbReference type="InterPro" id="IPR005162">
    <property type="entry name" value="Retrotrans_gag_dom"/>
</dbReference>
<protein>
    <recommendedName>
        <fullName evidence="6">Cytochrome b5 heme-binding domain-containing protein</fullName>
    </recommendedName>
</protein>
<feature type="compositionally biased region" description="Low complexity" evidence="4">
    <location>
        <begin position="1255"/>
        <end position="1268"/>
    </location>
</feature>
<dbReference type="InterPro" id="IPR001199">
    <property type="entry name" value="Cyt_B5-like_heme/steroid-bd"/>
</dbReference>
<evidence type="ECO:0000313" key="8">
    <source>
        <dbReference type="Proteomes" id="UP001172457"/>
    </source>
</evidence>
<dbReference type="PROSITE" id="PS50255">
    <property type="entry name" value="CYTOCHROME_B5_2"/>
    <property type="match status" value="1"/>
</dbReference>
<sequence>MISYATMFPISAYRTRSVLNSSVHVVNRFDDVLNSTDDGKKYISSEDLKKHNKPNDLWISIKGKVYNVTEWAKIHPGGDIPLLNLAGQDVTDAFIAFHPGSAWQHLDKLFTGYHLKDYKVSEVSKDYRKLASEFAKSGMFEKKGHGVIYSLCFVSLLLSACVYGVLYCRSFWVHMASAAVLGLAWMQIAYLGHDAGHYQMMATRGWNKFAGIFIGNCITGISIAWWKWTHNAHHIACNSLDYDPDLQHLPMLAVSPKLFNSLTSVFYGRELTFDSLSRFFVSYQHYSYYPIMCVARVNLYLQTLLLLCSKRRIPDRGLNILGTLVFWTWFPLLVSQLPNWPERVAFVLVSFAVTGIQHVQFTLNHFAADVYVGPPKGNDWFEKQTSGTIDISCSSYMDWFFGGLQFQLEHHLFPRLPRCHLRSISPIVKELCKKHNLPYTSLSFFDANVTTIKTLRAAALQARDLTNPDPQNLVWEALVYDQRYKSCSAFYFRVLESSLWMSKVKRSYILPHLIPSYYLSAMLVFFVPILLNPKMKYHNHSERKERKRREKELGVIGFGSPPPYLQTPYHRALALTHYPTCAMHGLRAREEGTSIVGRFCRFLLRSKSPKLGRSMEVGLPRKNDSNWRFILGPKFMPRKSRGEFFNLDPDIERTFRRRKREQRNLQASTSSAMEEENAFLEELPFPGNPPDGRYNNDGLPPPLPPPPGGNGRNRLQDIQPRVAEPHAGPVPIIQEPGPQVQQENPVNGILRNPPPPLNNNNQHIEDAEQHIFRLANSKDNSMMDYAIPIVHQLQTGIRDPTCNVPHFELKTVMFQMLQNNGQFAGLSKEDPHAHLRSFLEIAGLFRLRGISDDALKLKLFPFSLSHHARAWYYSLKPNSIFTWDQMAEVFLKKYFPPLRNAQSRNEICTFQQEDDETVPTAWERFKELLRKCPHHGIPYCIQLETFYNGLNYPARQMLDATAGGAFTASSYNEGYNILEKISNNNGHWADSRTKPLQLTGVKNNDTYPTLATQVRDMAVMLKNLTTKKQVMSGIDASEASELPVQCAYCGENHLFDNCPGNPEKVNYIGNNDRTGPFSPTYNPGWRDRPHLKWNSPSLNPQLPRIQGQTNQYPQQQRQSNFQNQGQSHFQNQKRVHFQDEEPPRFQHTSHNHSQNHHQTTSPRYPQRQNQQVEPSLEAMMKGFISQTQASIKNLETQVGQMALEIRNRSAGSLPSDTEIPQRPGKEQVKAVTLRNGKDLNKSEKKNGSPKKDLASSSSTPTHTDSPTTVESDSTSPVPDFPLLSPVTSTGSQRTMWKPQEYTSKDVSQSGDDPKIISHTLPKETHTTLSTTVIKPVSVTPSPSPSIPTPQTTTTPTPAPLYIPYPQRLRNQREEAQFKQFLDVFKQLHINIPLLEAIERMPNYTKFLKDILNKKKRLTEYETVALTEGCSALLTKKIPPKMKDPGSFTIPCSIGGKTIRRALCDLGAGINLMPLSVFTTLGIGEARPTTISIQLADKSIVWPKCNAPKPRQ</sequence>
<feature type="transmembrane region" description="Helical" evidence="5">
    <location>
        <begin position="205"/>
        <end position="226"/>
    </location>
</feature>
<feature type="region of interest" description="Disordered" evidence="4">
    <location>
        <begin position="1206"/>
        <end position="1360"/>
    </location>
</feature>
<dbReference type="SMART" id="SM01117">
    <property type="entry name" value="Cyt-b5"/>
    <property type="match status" value="1"/>
</dbReference>
<dbReference type="CDD" id="cd00303">
    <property type="entry name" value="retropepsin_like"/>
    <property type="match status" value="1"/>
</dbReference>
<feature type="compositionally biased region" description="Polar residues" evidence="4">
    <location>
        <begin position="1162"/>
        <end position="1173"/>
    </location>
</feature>
<feature type="compositionally biased region" description="Basic and acidic residues" evidence="4">
    <location>
        <begin position="1235"/>
        <end position="1253"/>
    </location>
</feature>
<feature type="compositionally biased region" description="Polar residues" evidence="4">
    <location>
        <begin position="1285"/>
        <end position="1310"/>
    </location>
</feature>
<accession>A0AA38SU12</accession>
<feature type="compositionally biased region" description="Basic and acidic residues" evidence="4">
    <location>
        <begin position="1311"/>
        <end position="1325"/>
    </location>
</feature>
<dbReference type="Pfam" id="PF00173">
    <property type="entry name" value="Cyt-b5"/>
    <property type="match status" value="1"/>
</dbReference>
<feature type="domain" description="Cytochrome b5 heme-binding" evidence="6">
    <location>
        <begin position="40"/>
        <end position="124"/>
    </location>
</feature>
<dbReference type="Gene3D" id="2.40.70.10">
    <property type="entry name" value="Acid Proteases"/>
    <property type="match status" value="1"/>
</dbReference>
<dbReference type="SUPFAM" id="SSF55856">
    <property type="entry name" value="Cytochrome b5-like heme/steroid binding domain"/>
    <property type="match status" value="1"/>
</dbReference>
<feature type="transmembrane region" description="Helical" evidence="5">
    <location>
        <begin position="320"/>
        <end position="338"/>
    </location>
</feature>
<feature type="transmembrane region" description="Helical" evidence="5">
    <location>
        <begin position="286"/>
        <end position="308"/>
    </location>
</feature>
<dbReference type="InterPro" id="IPR012171">
    <property type="entry name" value="Fatty_acid_desaturase"/>
</dbReference>
<dbReference type="GO" id="GO:0006629">
    <property type="term" value="P:lipid metabolic process"/>
    <property type="evidence" value="ECO:0007669"/>
    <property type="project" value="InterPro"/>
</dbReference>